<dbReference type="PANTHER" id="PTHR12801:SF82">
    <property type="entry name" value="RNA EXONUCLEASE 5"/>
    <property type="match status" value="1"/>
</dbReference>
<dbReference type="GO" id="GO:0003676">
    <property type="term" value="F:nucleic acid binding"/>
    <property type="evidence" value="ECO:0007669"/>
    <property type="project" value="InterPro"/>
</dbReference>
<evidence type="ECO:0000256" key="2">
    <source>
        <dbReference type="ARBA" id="ARBA00022801"/>
    </source>
</evidence>
<dbReference type="InterPro" id="IPR047021">
    <property type="entry name" value="REXO1/3/4-like"/>
</dbReference>
<protein>
    <submittedName>
        <fullName evidence="6">Exonuclease domain-containing protein</fullName>
    </submittedName>
</protein>
<keyword evidence="5" id="KW-1185">Reference proteome</keyword>
<dbReference type="AlphaFoldDB" id="A0A0N4ZPX3"/>
<dbReference type="SMART" id="SM00479">
    <property type="entry name" value="EXOIII"/>
    <property type="match status" value="1"/>
</dbReference>
<proteinExistence type="predicted"/>
<name>A0A0N4ZPX3_PARTI</name>
<dbReference type="PANTHER" id="PTHR12801">
    <property type="entry name" value="RNA EXONUCLEASE REXO1 / RECO3 FAMILY MEMBER-RELATED"/>
    <property type="match status" value="1"/>
</dbReference>
<reference evidence="6" key="1">
    <citation type="submission" date="2017-02" db="UniProtKB">
        <authorList>
            <consortium name="WormBaseParasite"/>
        </authorList>
    </citation>
    <scope>IDENTIFICATION</scope>
</reference>
<dbReference type="InterPro" id="IPR036397">
    <property type="entry name" value="RNaseH_sf"/>
</dbReference>
<dbReference type="Gene3D" id="3.30.420.10">
    <property type="entry name" value="Ribonuclease H-like superfamily/Ribonuclease H"/>
    <property type="match status" value="1"/>
</dbReference>
<evidence type="ECO:0000313" key="6">
    <source>
        <dbReference type="WBParaSite" id="PTRK_0001058000.1"/>
    </source>
</evidence>
<keyword evidence="3" id="KW-0269">Exonuclease</keyword>
<dbReference type="CDD" id="cd06145">
    <property type="entry name" value="REX1_like"/>
    <property type="match status" value="1"/>
</dbReference>
<sequence>MDIVLSNTYLSLKRSNGKSKNISNSKIDQQLKPLTSSKNVEKERKKRQKRWTRIETKLYSSISYYKTHNKIIYENEFENIVNKIIDEKKFEHVDKILSVMQKKLGTVPKLKKEEVIVTTISEKRKLNTKATYHGISNDNLAQIFLCRCITDYLKPKWLCTSNRKMNSQHLIMKIKMNEQQYDDSINYLPGIHNFFNKCMFKIRQDVTSEEEFWRPFYKVNKCYINDTYNDFPKYSEDILKLSGNDLKPYLLLNTSQMAQLLYPSPFCEGNDNFIKTRECYDKITSKSPFYTIDCEMVNTDQGYSKLARFSLIDQEGTILMDTLVKPKGKITDYLTKYSGIVEGMLDDIDVTIEDIQEYLCKVLPPDAILVGHTLNCDLNALNIYHPYISDISALYNYGRKIENRISLKKLGESFLNKSCQNGAGHCSVEDSLITMDLYKKKLKYGLGYGNYHYSKKENNMMYKNDIDDGGSDSSESTNEIPKKKEKIEGDSCFMSKTRKVICKGCKRVITIPCVIKGCDCFERIKNNCIKCFNKNNDVQINRDEKPISWDALMEHKKIENEDVGDLAEFLESKSNKKIGHHVLFAGKGFSKWLNKSKYIHILDSGNLKTEFDMLLDLRYQICEYSSMAISVNMENELEINKINTAIEWIIDGLSHNGLFVCILESPNKKCLYLRTKSNNNK</sequence>
<dbReference type="STRING" id="131310.A0A0N4ZPX3"/>
<keyword evidence="1" id="KW-0540">Nuclease</keyword>
<evidence type="ECO:0000256" key="3">
    <source>
        <dbReference type="ARBA" id="ARBA00022839"/>
    </source>
</evidence>
<dbReference type="SUPFAM" id="SSF53098">
    <property type="entry name" value="Ribonuclease H-like"/>
    <property type="match status" value="1"/>
</dbReference>
<dbReference type="InterPro" id="IPR034922">
    <property type="entry name" value="REX1-like_exo"/>
</dbReference>
<dbReference type="Pfam" id="PF00929">
    <property type="entry name" value="RNase_T"/>
    <property type="match status" value="1"/>
</dbReference>
<dbReference type="Proteomes" id="UP000038045">
    <property type="component" value="Unplaced"/>
</dbReference>
<organism evidence="5 6">
    <name type="scientific">Parastrongyloides trichosuri</name>
    <name type="common">Possum-specific nematode worm</name>
    <dbReference type="NCBI Taxonomy" id="131310"/>
    <lineage>
        <taxon>Eukaryota</taxon>
        <taxon>Metazoa</taxon>
        <taxon>Ecdysozoa</taxon>
        <taxon>Nematoda</taxon>
        <taxon>Chromadorea</taxon>
        <taxon>Rhabditida</taxon>
        <taxon>Tylenchina</taxon>
        <taxon>Panagrolaimomorpha</taxon>
        <taxon>Strongyloidoidea</taxon>
        <taxon>Strongyloididae</taxon>
        <taxon>Parastrongyloides</taxon>
    </lineage>
</organism>
<feature type="domain" description="Exonuclease" evidence="4">
    <location>
        <begin position="288"/>
        <end position="447"/>
    </location>
</feature>
<keyword evidence="2" id="KW-0378">Hydrolase</keyword>
<dbReference type="GO" id="GO:0005634">
    <property type="term" value="C:nucleus"/>
    <property type="evidence" value="ECO:0007669"/>
    <property type="project" value="TreeGrafter"/>
</dbReference>
<dbReference type="WBParaSite" id="PTRK_0001058000.1">
    <property type="protein sequence ID" value="PTRK_0001058000.1"/>
    <property type="gene ID" value="PTRK_0001058000"/>
</dbReference>
<dbReference type="GO" id="GO:0004527">
    <property type="term" value="F:exonuclease activity"/>
    <property type="evidence" value="ECO:0007669"/>
    <property type="project" value="UniProtKB-KW"/>
</dbReference>
<dbReference type="InterPro" id="IPR013520">
    <property type="entry name" value="Ribonucl_H"/>
</dbReference>
<evidence type="ECO:0000256" key="1">
    <source>
        <dbReference type="ARBA" id="ARBA00022722"/>
    </source>
</evidence>
<evidence type="ECO:0000259" key="4">
    <source>
        <dbReference type="SMART" id="SM00479"/>
    </source>
</evidence>
<evidence type="ECO:0000313" key="5">
    <source>
        <dbReference type="Proteomes" id="UP000038045"/>
    </source>
</evidence>
<dbReference type="InterPro" id="IPR012337">
    <property type="entry name" value="RNaseH-like_sf"/>
</dbReference>
<accession>A0A0N4ZPX3</accession>